<dbReference type="InterPro" id="IPR026037">
    <property type="entry name" value="PgpA"/>
</dbReference>
<feature type="transmembrane region" description="Helical" evidence="2">
    <location>
        <begin position="12"/>
        <end position="42"/>
    </location>
</feature>
<dbReference type="PATRIC" id="fig|1177154.3.peg.2527"/>
<dbReference type="EC" id="3.1.3.27" evidence="1"/>
<dbReference type="CDD" id="cd06971">
    <property type="entry name" value="PgpA"/>
    <property type="match status" value="1"/>
</dbReference>
<dbReference type="RefSeq" id="WP_035233440.1">
    <property type="nucleotide sequence ID" value="NZ_ARXV01000010.1"/>
</dbReference>
<dbReference type="PANTHER" id="PTHR36305">
    <property type="entry name" value="PHOSPHATIDYLGLYCEROPHOSPHATASE A"/>
    <property type="match status" value="1"/>
</dbReference>
<keyword evidence="5" id="KW-1185">Reference proteome</keyword>
<dbReference type="GO" id="GO:0006655">
    <property type="term" value="P:phosphatidylglycerol biosynthetic process"/>
    <property type="evidence" value="ECO:0007669"/>
    <property type="project" value="UniProtKB-UniPathway"/>
</dbReference>
<dbReference type="GO" id="GO:0008962">
    <property type="term" value="F:phosphatidylglycerophosphatase activity"/>
    <property type="evidence" value="ECO:0007669"/>
    <property type="project" value="UniProtKB-EC"/>
</dbReference>
<keyword evidence="2" id="KW-1133">Transmembrane helix</keyword>
<keyword evidence="1" id="KW-0378">Hydrolase</keyword>
<name>A0A095SHT4_9GAMM</name>
<reference evidence="4 5" key="1">
    <citation type="submission" date="2012-09" db="EMBL/GenBank/DDBJ databases">
        <title>Genome Sequence of alkane-degrading Bacterium Alcanivorax sp. 19-m-6.</title>
        <authorList>
            <person name="Lai Q."/>
            <person name="Shao Z."/>
        </authorList>
    </citation>
    <scope>NUCLEOTIDE SEQUENCE [LARGE SCALE GENOMIC DNA]</scope>
    <source>
        <strain evidence="4 5">19-m-6</strain>
    </source>
</reference>
<comment type="catalytic activity">
    <reaction evidence="1">
        <text>a 1,2-diacyl-sn-glycero-3-phospho-(1'-sn-glycero-3'-phosphate) + H2O = a 1,2-diacyl-sn-glycero-3-phospho-(1'-sn-glycerol) + phosphate</text>
        <dbReference type="Rhea" id="RHEA:33751"/>
        <dbReference type="ChEBI" id="CHEBI:15377"/>
        <dbReference type="ChEBI" id="CHEBI:43474"/>
        <dbReference type="ChEBI" id="CHEBI:60110"/>
        <dbReference type="ChEBI" id="CHEBI:64716"/>
        <dbReference type="EC" id="3.1.3.27"/>
    </reaction>
</comment>
<dbReference type="InterPro" id="IPR036681">
    <property type="entry name" value="PgpA-like_sf"/>
</dbReference>
<dbReference type="OrthoDB" id="9804091at2"/>
<comment type="subcellular location">
    <subcellularLocation>
        <location evidence="1">Cell inner membrane</location>
        <topology evidence="1">Multi-pass membrane protein</topology>
    </subcellularLocation>
</comment>
<dbReference type="Pfam" id="PF04608">
    <property type="entry name" value="PgpA"/>
    <property type="match status" value="1"/>
</dbReference>
<dbReference type="SUPFAM" id="SSF101307">
    <property type="entry name" value="YutG-like"/>
    <property type="match status" value="1"/>
</dbReference>
<dbReference type="InterPro" id="IPR007686">
    <property type="entry name" value="YutG/PgpA"/>
</dbReference>
<keyword evidence="1" id="KW-1208">Phospholipid metabolism</keyword>
<keyword evidence="1 2" id="KW-0472">Membrane</keyword>
<dbReference type="STRING" id="1177154.Y5S_02493"/>
<accession>A0A095SHT4</accession>
<keyword evidence="1 2" id="KW-0812">Transmembrane</keyword>
<keyword evidence="1" id="KW-0442">Lipid degradation</keyword>
<dbReference type="eggNOG" id="COG1267">
    <property type="taxonomic scope" value="Bacteria"/>
</dbReference>
<dbReference type="EMBL" id="ARXV01000010">
    <property type="protein sequence ID" value="KGD64191.1"/>
    <property type="molecule type" value="Genomic_DNA"/>
</dbReference>
<feature type="transmembrane region" description="Helical" evidence="2">
    <location>
        <begin position="48"/>
        <end position="66"/>
    </location>
</feature>
<organism evidence="4 5">
    <name type="scientific">Alcanivorax nanhaiticus</name>
    <dbReference type="NCBI Taxonomy" id="1177154"/>
    <lineage>
        <taxon>Bacteria</taxon>
        <taxon>Pseudomonadati</taxon>
        <taxon>Pseudomonadota</taxon>
        <taxon>Gammaproteobacteria</taxon>
        <taxon>Oceanospirillales</taxon>
        <taxon>Alcanivoracaceae</taxon>
        <taxon>Alcanivorax</taxon>
    </lineage>
</organism>
<evidence type="ECO:0000313" key="5">
    <source>
        <dbReference type="Proteomes" id="UP000029444"/>
    </source>
</evidence>
<comment type="cofactor">
    <cofactor evidence="1">
        <name>Mg(2+)</name>
        <dbReference type="ChEBI" id="CHEBI:18420"/>
    </cofactor>
</comment>
<evidence type="ECO:0000256" key="2">
    <source>
        <dbReference type="SAM" id="Phobius"/>
    </source>
</evidence>
<comment type="pathway">
    <text evidence="1">Phospholipid metabolism; phosphatidylglycerol biosynthesis; phosphatidylglycerol from CDP-diacylglycerol: step 2/2.</text>
</comment>
<keyword evidence="1" id="KW-0460">Magnesium</keyword>
<keyword evidence="1" id="KW-0443">Lipid metabolism</keyword>
<dbReference type="AlphaFoldDB" id="A0A095SHT4"/>
<keyword evidence="1" id="KW-0595">Phospholipid degradation</keyword>
<dbReference type="PIRSF" id="PIRSF006162">
    <property type="entry name" value="PgpA"/>
    <property type="match status" value="1"/>
</dbReference>
<keyword evidence="1" id="KW-1003">Cell membrane</keyword>
<feature type="domain" description="YutG/PgpA" evidence="3">
    <location>
        <begin position="15"/>
        <end position="152"/>
    </location>
</feature>
<protein>
    <recommendedName>
        <fullName evidence="1">Phosphatidylglycerophosphatase A</fullName>
        <ecNumber evidence="1">3.1.3.27</ecNumber>
    </recommendedName>
    <alternativeName>
        <fullName evidence="1">Phosphatidylglycerolphosphate phosphatase A</fullName>
    </alternativeName>
</protein>
<sequence>MELKRPKMSNPVHFLAFGFGSGLAPVAPGTFGTVAAMPIWWLCAQLPMWGYLLATVLVIAVGPYLCGKTSHDMNVHDHPGIVWDEIAGLLVTMIAVPVTPLGALAGFLAFRFFDIIKPWPIGWLDRRVEGGLGIMVDDLLAGVYAAVVMQLLIVFLPSWFS</sequence>
<evidence type="ECO:0000259" key="3">
    <source>
        <dbReference type="Pfam" id="PF04608"/>
    </source>
</evidence>
<dbReference type="GO" id="GO:0046872">
    <property type="term" value="F:metal ion binding"/>
    <property type="evidence" value="ECO:0007669"/>
    <property type="project" value="UniProtKB-KW"/>
</dbReference>
<dbReference type="GO" id="GO:0009395">
    <property type="term" value="P:phospholipid catabolic process"/>
    <property type="evidence" value="ECO:0007669"/>
    <property type="project" value="UniProtKB-KW"/>
</dbReference>
<keyword evidence="1" id="KW-0479">Metal-binding</keyword>
<proteinExistence type="predicted"/>
<keyword evidence="1" id="KW-0997">Cell inner membrane</keyword>
<comment type="function">
    <text evidence="1">Lipid phosphatase which dephosphorylates phosphatidylglycerophosphate (PGP) to phosphatidylglycerol (PG).</text>
</comment>
<dbReference type="Proteomes" id="UP000029444">
    <property type="component" value="Unassembled WGS sequence"/>
</dbReference>
<feature type="transmembrane region" description="Helical" evidence="2">
    <location>
        <begin position="86"/>
        <end position="110"/>
    </location>
</feature>
<feature type="transmembrane region" description="Helical" evidence="2">
    <location>
        <begin position="139"/>
        <end position="160"/>
    </location>
</feature>
<dbReference type="UniPathway" id="UPA00084">
    <property type="reaction ID" value="UER00504"/>
</dbReference>
<evidence type="ECO:0000313" key="4">
    <source>
        <dbReference type="EMBL" id="KGD64191.1"/>
    </source>
</evidence>
<comment type="caution">
    <text evidence="4">The sequence shown here is derived from an EMBL/GenBank/DDBJ whole genome shotgun (WGS) entry which is preliminary data.</text>
</comment>
<dbReference type="GO" id="GO:0005886">
    <property type="term" value="C:plasma membrane"/>
    <property type="evidence" value="ECO:0007669"/>
    <property type="project" value="UniProtKB-SubCell"/>
</dbReference>
<gene>
    <name evidence="4" type="ORF">Y5S_02493</name>
</gene>
<dbReference type="PANTHER" id="PTHR36305:SF1">
    <property type="entry name" value="PHOSPHATIDYLGLYCEROPHOSPHATASE A"/>
    <property type="match status" value="1"/>
</dbReference>
<evidence type="ECO:0000256" key="1">
    <source>
        <dbReference type="PIRNR" id="PIRNR006162"/>
    </source>
</evidence>